<dbReference type="EMBL" id="OZ034829">
    <property type="protein sequence ID" value="CAL1685762.1"/>
    <property type="molecule type" value="Genomic_DNA"/>
</dbReference>
<dbReference type="AlphaFoldDB" id="A0AAV2P0E9"/>
<name>A0AAV2P0E9_9HYME</name>
<accession>A0AAV2P0E9</accession>
<dbReference type="Proteomes" id="UP001497644">
    <property type="component" value="Chromosome 6"/>
</dbReference>
<keyword evidence="2" id="KW-1185">Reference proteome</keyword>
<sequence length="87" mass="10016">MQHPASRATHANPRPTKKTHTIAITHVPIPLVEASLPMEYHTINRPRSLSGLYRVSMNLRTIEYNPAYLKETKNCIVFRLIIIQLLK</sequence>
<organism evidence="1 2">
    <name type="scientific">Lasius platythorax</name>
    <dbReference type="NCBI Taxonomy" id="488582"/>
    <lineage>
        <taxon>Eukaryota</taxon>
        <taxon>Metazoa</taxon>
        <taxon>Ecdysozoa</taxon>
        <taxon>Arthropoda</taxon>
        <taxon>Hexapoda</taxon>
        <taxon>Insecta</taxon>
        <taxon>Pterygota</taxon>
        <taxon>Neoptera</taxon>
        <taxon>Endopterygota</taxon>
        <taxon>Hymenoptera</taxon>
        <taxon>Apocrita</taxon>
        <taxon>Aculeata</taxon>
        <taxon>Formicoidea</taxon>
        <taxon>Formicidae</taxon>
        <taxon>Formicinae</taxon>
        <taxon>Lasius</taxon>
        <taxon>Lasius</taxon>
    </lineage>
</organism>
<protein>
    <submittedName>
        <fullName evidence="1">Uncharacterized protein</fullName>
    </submittedName>
</protein>
<evidence type="ECO:0000313" key="2">
    <source>
        <dbReference type="Proteomes" id="UP001497644"/>
    </source>
</evidence>
<reference evidence="1" key="1">
    <citation type="submission" date="2024-04" db="EMBL/GenBank/DDBJ databases">
        <authorList>
            <consortium name="Molecular Ecology Group"/>
        </authorList>
    </citation>
    <scope>NUCLEOTIDE SEQUENCE</scope>
</reference>
<gene>
    <name evidence="1" type="ORF">LPLAT_LOCUS11178</name>
</gene>
<proteinExistence type="predicted"/>
<evidence type="ECO:0000313" key="1">
    <source>
        <dbReference type="EMBL" id="CAL1685762.1"/>
    </source>
</evidence>